<dbReference type="OrthoDB" id="2267841at2759"/>
<dbReference type="RefSeq" id="XP_018284249.1">
    <property type="nucleotide sequence ID" value="XM_018442372.1"/>
</dbReference>
<dbReference type="VEuPathDB" id="FungiDB:PHYBLDRAFT_70954"/>
<dbReference type="GeneID" id="29003278"/>
<evidence type="ECO:0000313" key="2">
    <source>
        <dbReference type="EMBL" id="OAD66209.1"/>
    </source>
</evidence>
<dbReference type="AlphaFoldDB" id="A0A167JKZ9"/>
<sequence>MFGNEVNAFYVIDSLEDEESENEMTDDKINDSLKSILELNLLHRFIVISVALFVTLYIIDKGAVILIAIFNKILRFLFDPFCLPVSVSGLKRLAKFNALTNGIKKYINCSKCHIIYENNNTSPICCTLPVFGKHSLCGNSLFKTGFGSIVPKKTFVFHSVKKALKTFFQCPNFENNINSWNCGPKIENTLFDVYDETMWNELVDVDGILFLDTARSLMLTLNID</sequence>
<protein>
    <submittedName>
        <fullName evidence="2">Uncharacterized protein</fullName>
    </submittedName>
</protein>
<evidence type="ECO:0000256" key="1">
    <source>
        <dbReference type="SAM" id="Phobius"/>
    </source>
</evidence>
<dbReference type="InParanoid" id="A0A167JKZ9"/>
<dbReference type="EMBL" id="KV441005">
    <property type="protein sequence ID" value="OAD66209.1"/>
    <property type="molecule type" value="Genomic_DNA"/>
</dbReference>
<organism evidence="2 3">
    <name type="scientific">Phycomyces blakesleeanus (strain ATCC 8743b / DSM 1359 / FGSC 10004 / NBRC 33097 / NRRL 1555)</name>
    <dbReference type="NCBI Taxonomy" id="763407"/>
    <lineage>
        <taxon>Eukaryota</taxon>
        <taxon>Fungi</taxon>
        <taxon>Fungi incertae sedis</taxon>
        <taxon>Mucoromycota</taxon>
        <taxon>Mucoromycotina</taxon>
        <taxon>Mucoromycetes</taxon>
        <taxon>Mucorales</taxon>
        <taxon>Phycomycetaceae</taxon>
        <taxon>Phycomyces</taxon>
    </lineage>
</organism>
<reference evidence="3" key="1">
    <citation type="submission" date="2015-06" db="EMBL/GenBank/DDBJ databases">
        <title>Expansion of signal transduction pathways in fungi by whole-genome duplication.</title>
        <authorList>
            <consortium name="DOE Joint Genome Institute"/>
            <person name="Corrochano L.M."/>
            <person name="Kuo A."/>
            <person name="Marcet-Houben M."/>
            <person name="Polaino S."/>
            <person name="Salamov A."/>
            <person name="Villalobos J.M."/>
            <person name="Alvarez M.I."/>
            <person name="Avalos J."/>
            <person name="Benito E.P."/>
            <person name="Benoit I."/>
            <person name="Burger G."/>
            <person name="Camino L.P."/>
            <person name="Canovas D."/>
            <person name="Cerda-Olmedo E."/>
            <person name="Cheng J.-F."/>
            <person name="Dominguez A."/>
            <person name="Elias M."/>
            <person name="Eslava A.P."/>
            <person name="Glaser F."/>
            <person name="Grimwood J."/>
            <person name="Gutierrez G."/>
            <person name="Heitman J."/>
            <person name="Henrissat B."/>
            <person name="Iturriaga E.A."/>
            <person name="Lang B.F."/>
            <person name="Lavin J.L."/>
            <person name="Lee S."/>
            <person name="Li W."/>
            <person name="Lindquist E."/>
            <person name="Lopez-Garcia S."/>
            <person name="Luque E.M."/>
            <person name="Marcos A.T."/>
            <person name="Martin J."/>
            <person name="McCluskey K."/>
            <person name="Medina H.R."/>
            <person name="Miralles-Duran A."/>
            <person name="Miyazaki A."/>
            <person name="Munoz-Torres E."/>
            <person name="Oguiza J.A."/>
            <person name="Ohm R."/>
            <person name="Olmedo M."/>
            <person name="Orejas M."/>
            <person name="Ortiz-Castellanos L."/>
            <person name="Pisabarro A.G."/>
            <person name="Rodriguez-Romero J."/>
            <person name="Ruiz-Herrera J."/>
            <person name="Ruiz-Vazquez R."/>
            <person name="Sanz C."/>
            <person name="Schackwitz W."/>
            <person name="Schmutz J."/>
            <person name="Shahriari M."/>
            <person name="Shelest E."/>
            <person name="Silva-Franco F."/>
            <person name="Soanes D."/>
            <person name="Syed K."/>
            <person name="Tagua V.G."/>
            <person name="Talbot N.J."/>
            <person name="Thon M."/>
            <person name="De vries R.P."/>
            <person name="Wiebenga A."/>
            <person name="Yadav J.S."/>
            <person name="Braun E.L."/>
            <person name="Baker S."/>
            <person name="Garre V."/>
            <person name="Horwitz B."/>
            <person name="Torres-Martinez S."/>
            <person name="Idnurm A."/>
            <person name="Herrera-Estrella A."/>
            <person name="Gabaldon T."/>
            <person name="Grigoriev I.V."/>
        </authorList>
    </citation>
    <scope>NUCLEOTIDE SEQUENCE [LARGE SCALE GENOMIC DNA]</scope>
    <source>
        <strain evidence="3">NRRL 1555(-)</strain>
    </source>
</reference>
<keyword evidence="1" id="KW-0472">Membrane</keyword>
<proteinExistence type="predicted"/>
<keyword evidence="1" id="KW-1133">Transmembrane helix</keyword>
<accession>A0A167JKZ9</accession>
<name>A0A167JKZ9_PHYB8</name>
<feature type="transmembrane region" description="Helical" evidence="1">
    <location>
        <begin position="45"/>
        <end position="70"/>
    </location>
</feature>
<keyword evidence="3" id="KW-1185">Reference proteome</keyword>
<keyword evidence="1" id="KW-0812">Transmembrane</keyword>
<gene>
    <name evidence="2" type="ORF">PHYBLDRAFT_70954</name>
</gene>
<evidence type="ECO:0000313" key="3">
    <source>
        <dbReference type="Proteomes" id="UP000077315"/>
    </source>
</evidence>
<dbReference type="Proteomes" id="UP000077315">
    <property type="component" value="Unassembled WGS sequence"/>
</dbReference>